<dbReference type="InterPro" id="IPR041460">
    <property type="entry name" value="Molybdopterin_N"/>
</dbReference>
<proteinExistence type="inferred from homology"/>
<dbReference type="Gene3D" id="3.40.228.10">
    <property type="entry name" value="Dimethylsulfoxide Reductase, domain 2"/>
    <property type="match status" value="1"/>
</dbReference>
<dbReference type="OrthoDB" id="9759518at2"/>
<dbReference type="GO" id="GO:0043546">
    <property type="term" value="F:molybdopterin cofactor binding"/>
    <property type="evidence" value="ECO:0007669"/>
    <property type="project" value="InterPro"/>
</dbReference>
<dbReference type="InterPro" id="IPR050612">
    <property type="entry name" value="Prok_Mopterin_Oxidored"/>
</dbReference>
<dbReference type="CDD" id="cd02793">
    <property type="entry name" value="MopB_CT_DMSOR-BSOR-TMAOR"/>
    <property type="match status" value="1"/>
</dbReference>
<dbReference type="PANTHER" id="PTHR43742:SF10">
    <property type="entry name" value="TRIMETHYLAMINE-N-OXIDE REDUCTASE 2"/>
    <property type="match status" value="1"/>
</dbReference>
<protein>
    <submittedName>
        <fullName evidence="10">Biotin transporter BioY</fullName>
    </submittedName>
</protein>
<dbReference type="Gene3D" id="3.40.50.740">
    <property type="match status" value="1"/>
</dbReference>
<keyword evidence="3" id="KW-0500">Molybdenum</keyword>
<sequence length="768" mass="85134">MALHAAHWGAFYPEVRNGRLLSVRPFEKDMDPSPLLSGLVEHTYHPTRIMQPAVRVGWRPGERGTSRTGRCAYRQISWDEALSLVASEIRRVGTQSGNQSVFAGSYGWSSAGRFHHAKTQLKRFFNCIGGYVGQVNNYSFGAGMVLLPHVVGDIGLLSGQWTHWESLVRNTELFLAFGGLPARNTQIESGGCGAHKHKQWMQALLEREDCELLNVSPIQDDFPQANTWFAIRPGTDTAFLLALCYCLLRDGTYDKQFVARYTDGFVELSHYLLTGVAGAPCSPEWAAGICQVPASFIEDLAKRIVAKRTFIAMNWSLQRADHGEQPFWAAVALAALIGQIGLPGGGVSFGYGSMNGVGNNVRKFKTPVIPTQTGHESLVIPVARVADLLLKTGQTYAYNGKNLRYPDIRLVYWAGGNPFHHHQDLFRLEQGWQKPETVIVHETHWTSTARRADIVLPATTTLERNDIGTSSSDNFMIAMQKAIDPVGQARSDYDIFSDLSVRMGFGEQFTEGRDEQAWLRAMYKDAQECSGEQFPTFEAFWEQGYLEISRQEVPYDALSQFRADPLNHALDTESGRIQLFSQKIAAFGYKDCPGHPAWLEKQEWLGGALAQKYPLHLLSTQPATRLHGQLDAVGPSRASKVKGREQVRIHPDDARSRGIQNTDIVKIFNDRGACLAAAYLSDTVISGVIQLPTGAWFEVGEDEQGNRMEIHGNPNVLTPDRGTSELSQGCSAQSTLVDMCLYHGPLPELTVHTRPLFVNNNGVSSVKP</sequence>
<dbReference type="SUPFAM" id="SSF53706">
    <property type="entry name" value="Formate dehydrogenase/DMSO reductase, domains 1-3"/>
    <property type="match status" value="1"/>
</dbReference>
<dbReference type="GO" id="GO:0016491">
    <property type="term" value="F:oxidoreductase activity"/>
    <property type="evidence" value="ECO:0007669"/>
    <property type="project" value="UniProtKB-KW"/>
</dbReference>
<dbReference type="Pfam" id="PF00384">
    <property type="entry name" value="Molybdopterin"/>
    <property type="match status" value="1"/>
</dbReference>
<dbReference type="EMBL" id="JOMQ01000021">
    <property type="protein sequence ID" value="OUJ02875.1"/>
    <property type="molecule type" value="Genomic_DNA"/>
</dbReference>
<gene>
    <name evidence="10" type="ORF">HK14_04400</name>
</gene>
<dbReference type="AlphaFoldDB" id="A0A1Z5YVL9"/>
<feature type="domain" description="Molybdopterin oxidoreductase N-terminal" evidence="9">
    <location>
        <begin position="4"/>
        <end position="44"/>
    </location>
</feature>
<accession>A0A1Z5YVL9</accession>
<evidence type="ECO:0000256" key="6">
    <source>
        <dbReference type="ARBA" id="ARBA00023002"/>
    </source>
</evidence>
<keyword evidence="4" id="KW-0479">Metal-binding</keyword>
<dbReference type="Pfam" id="PF01568">
    <property type="entry name" value="Molydop_binding"/>
    <property type="match status" value="1"/>
</dbReference>
<dbReference type="PROSITE" id="PS00490">
    <property type="entry name" value="MOLYBDOPTERIN_PROK_2"/>
    <property type="match status" value="1"/>
</dbReference>
<comment type="caution">
    <text evidence="10">The sequence shown here is derived from an EMBL/GenBank/DDBJ whole genome shotgun (WGS) entry which is preliminary data.</text>
</comment>
<evidence type="ECO:0000313" key="11">
    <source>
        <dbReference type="Proteomes" id="UP000196086"/>
    </source>
</evidence>
<reference evidence="10 11" key="1">
    <citation type="submission" date="2014-06" db="EMBL/GenBank/DDBJ databases">
        <authorList>
            <person name="Ju J."/>
            <person name="Zhang J."/>
        </authorList>
    </citation>
    <scope>NUCLEOTIDE SEQUENCE [LARGE SCALE GENOMIC DNA]</scope>
    <source>
        <strain evidence="10 11">DsW_47</strain>
    </source>
</reference>
<feature type="domain" description="Molybdopterin oxidoreductase" evidence="7">
    <location>
        <begin position="48"/>
        <end position="500"/>
    </location>
</feature>
<feature type="domain" description="Molybdopterin dinucleotide-binding" evidence="8">
    <location>
        <begin position="615"/>
        <end position="735"/>
    </location>
</feature>
<dbReference type="InterPro" id="IPR009010">
    <property type="entry name" value="Asp_de-COase-like_dom_sf"/>
</dbReference>
<dbReference type="Pfam" id="PF18364">
    <property type="entry name" value="Molybdopterin_N"/>
    <property type="match status" value="1"/>
</dbReference>
<evidence type="ECO:0000256" key="3">
    <source>
        <dbReference type="ARBA" id="ARBA00022505"/>
    </source>
</evidence>
<keyword evidence="6" id="KW-0560">Oxidoreductase</keyword>
<evidence type="ECO:0000256" key="5">
    <source>
        <dbReference type="ARBA" id="ARBA00022764"/>
    </source>
</evidence>
<evidence type="ECO:0000313" key="10">
    <source>
        <dbReference type="EMBL" id="OUJ02875.1"/>
    </source>
</evidence>
<dbReference type="GO" id="GO:0030151">
    <property type="term" value="F:molybdenum ion binding"/>
    <property type="evidence" value="ECO:0007669"/>
    <property type="project" value="TreeGrafter"/>
</dbReference>
<evidence type="ECO:0000256" key="2">
    <source>
        <dbReference type="ARBA" id="ARBA00010312"/>
    </source>
</evidence>
<comment type="similarity">
    <text evidence="2">Belongs to the prokaryotic molybdopterin-containing oxidoreductase family.</text>
</comment>
<dbReference type="Gene3D" id="2.40.40.20">
    <property type="match status" value="1"/>
</dbReference>
<dbReference type="GO" id="GO:0009061">
    <property type="term" value="P:anaerobic respiration"/>
    <property type="evidence" value="ECO:0007669"/>
    <property type="project" value="TreeGrafter"/>
</dbReference>
<dbReference type="GO" id="GO:0030288">
    <property type="term" value="C:outer membrane-bounded periplasmic space"/>
    <property type="evidence" value="ECO:0007669"/>
    <property type="project" value="TreeGrafter"/>
</dbReference>
<dbReference type="InterPro" id="IPR006655">
    <property type="entry name" value="Mopterin_OxRdtase_prok_CS"/>
</dbReference>
<dbReference type="PROSITE" id="PS00932">
    <property type="entry name" value="MOLYBDOPTERIN_PROK_3"/>
    <property type="match status" value="1"/>
</dbReference>
<dbReference type="InterPro" id="IPR006657">
    <property type="entry name" value="MoPterin_dinucl-bd_dom"/>
</dbReference>
<dbReference type="GO" id="GO:0009055">
    <property type="term" value="F:electron transfer activity"/>
    <property type="evidence" value="ECO:0007669"/>
    <property type="project" value="TreeGrafter"/>
</dbReference>
<keyword evidence="5" id="KW-0574">Periplasm</keyword>
<comment type="cofactor">
    <cofactor evidence="1">
        <name>Mo-bis(molybdopterin guanine dinucleotide)</name>
        <dbReference type="ChEBI" id="CHEBI:60539"/>
    </cofactor>
</comment>
<evidence type="ECO:0000256" key="4">
    <source>
        <dbReference type="ARBA" id="ARBA00022723"/>
    </source>
</evidence>
<evidence type="ECO:0000259" key="7">
    <source>
        <dbReference type="Pfam" id="PF00384"/>
    </source>
</evidence>
<name>A0A1Z5YVL9_9PROT</name>
<evidence type="ECO:0000259" key="9">
    <source>
        <dbReference type="Pfam" id="PF18364"/>
    </source>
</evidence>
<dbReference type="InterPro" id="IPR006656">
    <property type="entry name" value="Mopterin_OxRdtase"/>
</dbReference>
<dbReference type="RefSeq" id="WP_086650983.1">
    <property type="nucleotide sequence ID" value="NZ_JOMQ01000021.1"/>
</dbReference>
<dbReference type="Gene3D" id="3.90.55.10">
    <property type="entry name" value="Dimethylsulfoxide Reductase, domain 3"/>
    <property type="match status" value="1"/>
</dbReference>
<dbReference type="InterPro" id="IPR041954">
    <property type="entry name" value="CT_DMSOR/BSOR/TMAOR"/>
</dbReference>
<dbReference type="SUPFAM" id="SSF50692">
    <property type="entry name" value="ADC-like"/>
    <property type="match status" value="1"/>
</dbReference>
<organism evidence="10 11">
    <name type="scientific">Acetobacter cibinongensis</name>
    <dbReference type="NCBI Taxonomy" id="146475"/>
    <lineage>
        <taxon>Bacteria</taxon>
        <taxon>Pseudomonadati</taxon>
        <taxon>Pseudomonadota</taxon>
        <taxon>Alphaproteobacteria</taxon>
        <taxon>Acetobacterales</taxon>
        <taxon>Acetobacteraceae</taxon>
        <taxon>Acetobacter</taxon>
    </lineage>
</organism>
<evidence type="ECO:0000259" key="8">
    <source>
        <dbReference type="Pfam" id="PF01568"/>
    </source>
</evidence>
<dbReference type="Proteomes" id="UP000196086">
    <property type="component" value="Unassembled WGS sequence"/>
</dbReference>
<evidence type="ECO:0000256" key="1">
    <source>
        <dbReference type="ARBA" id="ARBA00001942"/>
    </source>
</evidence>
<dbReference type="PANTHER" id="PTHR43742">
    <property type="entry name" value="TRIMETHYLAMINE-N-OXIDE REDUCTASE"/>
    <property type="match status" value="1"/>
</dbReference>